<proteinExistence type="predicted"/>
<sequence>MPSATDTVEAARRPERAILSALTHGAGELGGNLAAVVVPNLRDLEETARSTAISG</sequence>
<dbReference type="EMBL" id="JAQNDK010000001">
    <property type="protein sequence ID" value="MDC0677795.1"/>
    <property type="molecule type" value="Genomic_DNA"/>
</dbReference>
<comment type="caution">
    <text evidence="1">The sequence shown here is derived from an EMBL/GenBank/DDBJ whole genome shotgun (WGS) entry which is preliminary data.</text>
</comment>
<accession>A0ABT5BUG9</accession>
<dbReference type="Proteomes" id="UP001217485">
    <property type="component" value="Unassembled WGS sequence"/>
</dbReference>
<protein>
    <submittedName>
        <fullName evidence="1">Uncharacterized protein</fullName>
    </submittedName>
</protein>
<name>A0ABT5BUG9_9BACT</name>
<reference evidence="1 2" key="1">
    <citation type="submission" date="2023-01" db="EMBL/GenBank/DDBJ databases">
        <title>Minimal conservation of predation-associated metabolite biosynthetic gene clusters underscores biosynthetic potential of Myxococcota including descriptions for ten novel species: Archangium lansinium sp. nov., Myxococcus landrumus sp. nov., Nannocystis bai.</title>
        <authorList>
            <person name="Ahearne A."/>
            <person name="Stevens C."/>
            <person name="Dowd S."/>
        </authorList>
    </citation>
    <scope>NUCLEOTIDE SEQUENCE [LARGE SCALE GENOMIC DNA]</scope>
    <source>
        <strain evidence="1 2">WIWO2</strain>
    </source>
</reference>
<keyword evidence="2" id="KW-1185">Reference proteome</keyword>
<gene>
    <name evidence="1" type="ORF">POL72_08565</name>
</gene>
<evidence type="ECO:0000313" key="2">
    <source>
        <dbReference type="Proteomes" id="UP001217485"/>
    </source>
</evidence>
<organism evidence="1 2">
    <name type="scientific">Sorangium atrum</name>
    <dbReference type="NCBI Taxonomy" id="2995308"/>
    <lineage>
        <taxon>Bacteria</taxon>
        <taxon>Pseudomonadati</taxon>
        <taxon>Myxococcota</taxon>
        <taxon>Polyangia</taxon>
        <taxon>Polyangiales</taxon>
        <taxon>Polyangiaceae</taxon>
        <taxon>Sorangium</taxon>
    </lineage>
</organism>
<dbReference type="RefSeq" id="WP_272094546.1">
    <property type="nucleotide sequence ID" value="NZ_JAQNDK010000001.1"/>
</dbReference>
<evidence type="ECO:0000313" key="1">
    <source>
        <dbReference type="EMBL" id="MDC0677795.1"/>
    </source>
</evidence>